<evidence type="ECO:0000313" key="1">
    <source>
        <dbReference type="EMBL" id="SUD34160.1"/>
    </source>
</evidence>
<gene>
    <name evidence="1" type="ORF">NCTC10392_05454</name>
</gene>
<name>A0A0B7DGP7_PSEFL</name>
<dbReference type="AlphaFoldDB" id="A0A0B7DGP7"/>
<evidence type="ECO:0000313" key="2">
    <source>
        <dbReference type="Proteomes" id="UP000255125"/>
    </source>
</evidence>
<sequence>MHLRETSQGIECEMTLANGQPVVVTGKDEPHLLLGLMSVLVELIPQVPADERLAMPPVSRTVPADKQTLEATMQPTATTKITDERTQAARLQIGLTTKVSLHELVRRVAKRRGVSLSIAARDLVQDGLTRFDKESRTVDPSELLTDYERTANDYAGADSESWIIRADRRLVMRTRLRAGEYERSLSSFTNFLLANALSHCPHAAAVREATTNSITRDEVVVEAIKAIEQVSGVKARALAPQIDLGEQRGLTNMILGGSVLAPARVLAKLAVVLKKPLDVVSVALERRFATQCVPAFKATDGKPTVQAERKAWSVAVKELQLPAEEQERLLNLEG</sequence>
<protein>
    <submittedName>
        <fullName evidence="1">Uncharacterized protein</fullName>
    </submittedName>
</protein>
<reference evidence="1 2" key="1">
    <citation type="submission" date="2018-06" db="EMBL/GenBank/DDBJ databases">
        <authorList>
            <consortium name="Pathogen Informatics"/>
            <person name="Doyle S."/>
        </authorList>
    </citation>
    <scope>NUCLEOTIDE SEQUENCE [LARGE SCALE GENOMIC DNA]</scope>
    <source>
        <strain evidence="1 2">NCTC10392</strain>
    </source>
</reference>
<dbReference type="Proteomes" id="UP000255125">
    <property type="component" value="Unassembled WGS sequence"/>
</dbReference>
<proteinExistence type="predicted"/>
<dbReference type="EMBL" id="UGUS01000002">
    <property type="protein sequence ID" value="SUD34160.1"/>
    <property type="molecule type" value="Genomic_DNA"/>
</dbReference>
<organism evidence="1 2">
    <name type="scientific">Pseudomonas fluorescens</name>
    <dbReference type="NCBI Taxonomy" id="294"/>
    <lineage>
        <taxon>Bacteria</taxon>
        <taxon>Pseudomonadati</taxon>
        <taxon>Pseudomonadota</taxon>
        <taxon>Gammaproteobacteria</taxon>
        <taxon>Pseudomonadales</taxon>
        <taxon>Pseudomonadaceae</taxon>
        <taxon>Pseudomonas</taxon>
    </lineage>
</organism>
<accession>A0A0B7DGP7</accession>